<evidence type="ECO:0000313" key="4">
    <source>
        <dbReference type="EMBL" id="PKM91534.1"/>
    </source>
</evidence>
<evidence type="ECO:0000256" key="1">
    <source>
        <dbReference type="ARBA" id="ARBA00022679"/>
    </source>
</evidence>
<evidence type="ECO:0000313" key="5">
    <source>
        <dbReference type="Proteomes" id="UP000233517"/>
    </source>
</evidence>
<dbReference type="EMBL" id="PHAI01000002">
    <property type="protein sequence ID" value="PKM91534.1"/>
    <property type="molecule type" value="Genomic_DNA"/>
</dbReference>
<dbReference type="InterPro" id="IPR029056">
    <property type="entry name" value="Ribokinase-like"/>
</dbReference>
<name>A0A2N2E9W7_9BACT</name>
<dbReference type="AlphaFoldDB" id="A0A2N2E9W7"/>
<reference evidence="4 5" key="1">
    <citation type="journal article" date="2017" name="ISME J.">
        <title>Potential for microbial H2 and metal transformations associated with novel bacteria and archaea in deep terrestrial subsurface sediments.</title>
        <authorList>
            <person name="Hernsdorf A.W."/>
            <person name="Amano Y."/>
            <person name="Miyakawa K."/>
            <person name="Ise K."/>
            <person name="Suzuki Y."/>
            <person name="Anantharaman K."/>
            <person name="Probst A."/>
            <person name="Burstein D."/>
            <person name="Thomas B.C."/>
            <person name="Banfield J.F."/>
        </authorList>
    </citation>
    <scope>NUCLEOTIDE SEQUENCE [LARGE SCALE GENOMIC DNA]</scope>
    <source>
        <strain evidence="4">HGW-Falkowbacteria-1</strain>
    </source>
</reference>
<gene>
    <name evidence="4" type="ORF">CVU82_02985</name>
</gene>
<protein>
    <recommendedName>
        <fullName evidence="3">Carbohydrate kinase PfkB domain-containing protein</fullName>
    </recommendedName>
</protein>
<evidence type="ECO:0000256" key="2">
    <source>
        <dbReference type="ARBA" id="ARBA00022777"/>
    </source>
</evidence>
<feature type="domain" description="Carbohydrate kinase PfkB" evidence="3">
    <location>
        <begin position="47"/>
        <end position="318"/>
    </location>
</feature>
<dbReference type="PANTHER" id="PTHR10584:SF166">
    <property type="entry name" value="RIBOKINASE"/>
    <property type="match status" value="1"/>
</dbReference>
<organism evidence="4 5">
    <name type="scientific">Candidatus Falkowbacteria bacterium HGW-Falkowbacteria-1</name>
    <dbReference type="NCBI Taxonomy" id="2013768"/>
    <lineage>
        <taxon>Bacteria</taxon>
        <taxon>Candidatus Falkowiibacteriota</taxon>
    </lineage>
</organism>
<dbReference type="InterPro" id="IPR011611">
    <property type="entry name" value="PfkB_dom"/>
</dbReference>
<dbReference type="Pfam" id="PF00294">
    <property type="entry name" value="PfkB"/>
    <property type="match status" value="1"/>
</dbReference>
<accession>A0A2N2E9W7</accession>
<comment type="caution">
    <text evidence="4">The sequence shown here is derived from an EMBL/GenBank/DDBJ whole genome shotgun (WGS) entry which is preliminary data.</text>
</comment>
<proteinExistence type="predicted"/>
<sequence length="327" mass="36749">MKKFDFITIGGATEDIVFYTKDGVLLKNKKDLLKQELLAFEQGAKIKVEKSFNLFGGGAANVAVNLSNLCFNVASMVNLGDDDRGLKILENFKKNKVDNSLLSIDKKIGSGFSFVLNNGKDRIIFTYRGSNDNLTIDNKKTEKLKNTDRIYLTSLPKNWLKFLNKVFSLDKKVYWNPGLQEISHGSDRIAKFINKTEILMLNRDEALELVRKSKGFKKYNNKYLSNIDNLLKLIKGLGPKNLVITDGLEGAYFFDGSNFYHQKVVREKKHLDTTGVGDAFNSTFSAFFILFEGDYKKAMNLAAKNAASVISSYGAQNGLLNINNLLK</sequence>
<dbReference type="SUPFAM" id="SSF53613">
    <property type="entry name" value="Ribokinase-like"/>
    <property type="match status" value="1"/>
</dbReference>
<keyword evidence="2" id="KW-0418">Kinase</keyword>
<evidence type="ECO:0000259" key="3">
    <source>
        <dbReference type="Pfam" id="PF00294"/>
    </source>
</evidence>
<dbReference type="GO" id="GO:0016301">
    <property type="term" value="F:kinase activity"/>
    <property type="evidence" value="ECO:0007669"/>
    <property type="project" value="UniProtKB-KW"/>
</dbReference>
<dbReference type="Proteomes" id="UP000233517">
    <property type="component" value="Unassembled WGS sequence"/>
</dbReference>
<dbReference type="PANTHER" id="PTHR10584">
    <property type="entry name" value="SUGAR KINASE"/>
    <property type="match status" value="1"/>
</dbReference>
<dbReference type="Gene3D" id="3.40.1190.20">
    <property type="match status" value="1"/>
</dbReference>
<keyword evidence="1" id="KW-0808">Transferase</keyword>